<dbReference type="InterPro" id="IPR016181">
    <property type="entry name" value="Acyl_CoA_acyltransferase"/>
</dbReference>
<protein>
    <submittedName>
        <fullName evidence="2">GNAT family N-acetyltransferase</fullName>
    </submittedName>
</protein>
<gene>
    <name evidence="2" type="ORF">QQ008_04435</name>
</gene>
<evidence type="ECO:0000313" key="2">
    <source>
        <dbReference type="EMBL" id="MDN5200590.1"/>
    </source>
</evidence>
<dbReference type="Proteomes" id="UP001172082">
    <property type="component" value="Unassembled WGS sequence"/>
</dbReference>
<comment type="caution">
    <text evidence="2">The sequence shown here is derived from an EMBL/GenBank/DDBJ whole genome shotgun (WGS) entry which is preliminary data.</text>
</comment>
<dbReference type="InterPro" id="IPR000182">
    <property type="entry name" value="GNAT_dom"/>
</dbReference>
<keyword evidence="3" id="KW-1185">Reference proteome</keyword>
<dbReference type="RefSeq" id="WP_346750613.1">
    <property type="nucleotide sequence ID" value="NZ_JAUJEA010000001.1"/>
</dbReference>
<feature type="domain" description="N-acetyltransferase" evidence="1">
    <location>
        <begin position="4"/>
        <end position="147"/>
    </location>
</feature>
<name>A0ABT8KIN4_9BACT</name>
<dbReference type="EMBL" id="JAUJEA010000001">
    <property type="protein sequence ID" value="MDN5200590.1"/>
    <property type="molecule type" value="Genomic_DNA"/>
</dbReference>
<dbReference type="PROSITE" id="PS51186">
    <property type="entry name" value="GNAT"/>
    <property type="match status" value="1"/>
</dbReference>
<reference evidence="2" key="1">
    <citation type="submission" date="2023-06" db="EMBL/GenBank/DDBJ databases">
        <title>Genomic of Parafulvivirga corallium.</title>
        <authorList>
            <person name="Wang G."/>
        </authorList>
    </citation>
    <scope>NUCLEOTIDE SEQUENCE</scope>
    <source>
        <strain evidence="2">BMA10</strain>
    </source>
</reference>
<proteinExistence type="predicted"/>
<evidence type="ECO:0000313" key="3">
    <source>
        <dbReference type="Proteomes" id="UP001172082"/>
    </source>
</evidence>
<dbReference type="Gene3D" id="3.40.630.30">
    <property type="match status" value="1"/>
</dbReference>
<evidence type="ECO:0000259" key="1">
    <source>
        <dbReference type="PROSITE" id="PS51186"/>
    </source>
</evidence>
<accession>A0ABT8KIN4</accession>
<dbReference type="SUPFAM" id="SSF55729">
    <property type="entry name" value="Acyl-CoA N-acyltransferases (Nat)"/>
    <property type="match status" value="1"/>
</dbReference>
<dbReference type="CDD" id="cd04301">
    <property type="entry name" value="NAT_SF"/>
    <property type="match status" value="1"/>
</dbReference>
<organism evidence="2 3">
    <name type="scientific">Splendidivirga corallicola</name>
    <dbReference type="NCBI Taxonomy" id="3051826"/>
    <lineage>
        <taxon>Bacteria</taxon>
        <taxon>Pseudomonadati</taxon>
        <taxon>Bacteroidota</taxon>
        <taxon>Cytophagia</taxon>
        <taxon>Cytophagales</taxon>
        <taxon>Splendidivirgaceae</taxon>
        <taxon>Splendidivirga</taxon>
    </lineage>
</organism>
<sequence>MNRLEIKEGTINDVVSLSQLIPEFQDPHGIKIYQERLSNVPYLVLMAYFDGAPAGFKVGYQREDNGSFYSWMGAVHPDYRKLGIARKLADYQENWARRMGYQTIKMKTRNRLKPMLLFALSNGFNIVAVERKEDIREHRIILEKSLH</sequence>
<dbReference type="Pfam" id="PF00583">
    <property type="entry name" value="Acetyltransf_1"/>
    <property type="match status" value="1"/>
</dbReference>